<dbReference type="Proteomes" id="UP000321393">
    <property type="component" value="Unassembled WGS sequence"/>
</dbReference>
<evidence type="ECO:0000313" key="1">
    <source>
        <dbReference type="EMBL" id="KAA0048449.1"/>
    </source>
</evidence>
<dbReference type="EMBL" id="SSTE01012822">
    <property type="protein sequence ID" value="KAA0048449.1"/>
    <property type="molecule type" value="Genomic_DNA"/>
</dbReference>
<dbReference type="OrthoDB" id="9950135at2759"/>
<keyword evidence="1" id="KW-0808">Transferase</keyword>
<dbReference type="InterPro" id="IPR053134">
    <property type="entry name" value="RNA-dir_DNA_polymerase"/>
</dbReference>
<dbReference type="Gene3D" id="3.30.70.270">
    <property type="match status" value="1"/>
</dbReference>
<dbReference type="GO" id="GO:0003964">
    <property type="term" value="F:RNA-directed DNA polymerase activity"/>
    <property type="evidence" value="ECO:0007669"/>
    <property type="project" value="UniProtKB-KW"/>
</dbReference>
<dbReference type="PANTHER" id="PTHR24559:SF436">
    <property type="entry name" value="RNA-DIRECTED DNA POLYMERASE HOMOLOG"/>
    <property type="match status" value="1"/>
</dbReference>
<keyword evidence="1" id="KW-0695">RNA-directed DNA polymerase</keyword>
<dbReference type="InterPro" id="IPR043128">
    <property type="entry name" value="Rev_trsase/Diguanyl_cyclase"/>
</dbReference>
<dbReference type="STRING" id="1194695.A0A5A7U4S7"/>
<protein>
    <submittedName>
        <fullName evidence="1">Reverse transcriptase</fullName>
    </submittedName>
</protein>
<dbReference type="InterPro" id="IPR043502">
    <property type="entry name" value="DNA/RNA_pol_sf"/>
</dbReference>
<name>A0A5A7U4S7_CUCMM</name>
<evidence type="ECO:0000313" key="2">
    <source>
        <dbReference type="Proteomes" id="UP000321393"/>
    </source>
</evidence>
<dbReference type="Gene3D" id="3.10.10.10">
    <property type="entry name" value="HIV Type 1 Reverse Transcriptase, subunit A, domain 1"/>
    <property type="match status" value="1"/>
</dbReference>
<reference evidence="1 2" key="1">
    <citation type="submission" date="2019-08" db="EMBL/GenBank/DDBJ databases">
        <title>Draft genome sequences of two oriental melons (Cucumis melo L. var makuwa).</title>
        <authorList>
            <person name="Kwon S.-Y."/>
        </authorList>
    </citation>
    <scope>NUCLEOTIDE SEQUENCE [LARGE SCALE GENOMIC DNA]</scope>
    <source>
        <strain evidence="2">cv. SW 3</strain>
        <tissue evidence="1">Leaf</tissue>
    </source>
</reference>
<comment type="caution">
    <text evidence="1">The sequence shown here is derived from an EMBL/GenBank/DDBJ whole genome shotgun (WGS) entry which is preliminary data.</text>
</comment>
<organism evidence="1 2">
    <name type="scientific">Cucumis melo var. makuwa</name>
    <name type="common">Oriental melon</name>
    <dbReference type="NCBI Taxonomy" id="1194695"/>
    <lineage>
        <taxon>Eukaryota</taxon>
        <taxon>Viridiplantae</taxon>
        <taxon>Streptophyta</taxon>
        <taxon>Embryophyta</taxon>
        <taxon>Tracheophyta</taxon>
        <taxon>Spermatophyta</taxon>
        <taxon>Magnoliopsida</taxon>
        <taxon>eudicotyledons</taxon>
        <taxon>Gunneridae</taxon>
        <taxon>Pentapetalae</taxon>
        <taxon>rosids</taxon>
        <taxon>fabids</taxon>
        <taxon>Cucurbitales</taxon>
        <taxon>Cucurbitaceae</taxon>
        <taxon>Benincaseae</taxon>
        <taxon>Cucumis</taxon>
    </lineage>
</organism>
<keyword evidence="1" id="KW-0548">Nucleotidyltransferase</keyword>
<dbReference type="PANTHER" id="PTHR24559">
    <property type="entry name" value="TRANSPOSON TY3-I GAG-POL POLYPROTEIN"/>
    <property type="match status" value="1"/>
</dbReference>
<dbReference type="SUPFAM" id="SSF56672">
    <property type="entry name" value="DNA/RNA polymerases"/>
    <property type="match status" value="1"/>
</dbReference>
<proteinExistence type="predicted"/>
<gene>
    <name evidence="1" type="ORF">E6C27_scaffold61G00400</name>
</gene>
<dbReference type="AlphaFoldDB" id="A0A5A7U4S7"/>
<sequence>MANQVPVGEAIYVTKYFKATNTVIEEAKMTLAMMHLCEDAKLLWSSWYIDIQERRCIIDTWDVLKKELRSCNPQLYNRGRSLASKTPLREGFQKNESRELCFPTYRRTSETNDDKVGRMESQMSSDYWIVSTVVQAYIRHPNGFKMISTMQLNKSSAQEEAPSAAILLRALGKLRETVPKDTLCIPEKCHGVMLNSWPKSLSMRRMIDHGIELLPEAKAPVKNAYRMAPPELVEHQKPSTKLLSTGFSRPVQAPYRASILSLKKKDKNPQRCIKRSILNKLTASHKYPFPILLNLFDSSCGVKYFPKPNVRPRHCRVRATKAEGLETTFVNGLRAYEFPVVPFSLTDAKGGKCCSVQRQINVLGHVVEFHQIEVGKRKIAATCDERIPKSVVKLHSCLRLANSNEQFKEGFLKRESSLIELLKEEDIKWGRNLEGQAPFDGPKQATTEGPSFGIADVTKRPNVEVEQFNYMLGEYVHHFEKEWEPMVGIARVCLEEASRPMKERVDQK</sequence>
<accession>A0A5A7U4S7</accession>